<sequence>MSKPTQMLLPHLVSNCCYTFFTTISSFLI</sequence>
<organism evidence="1">
    <name type="scientific">Rhizophora mucronata</name>
    <name type="common">Asiatic mangrove</name>
    <dbReference type="NCBI Taxonomy" id="61149"/>
    <lineage>
        <taxon>Eukaryota</taxon>
        <taxon>Viridiplantae</taxon>
        <taxon>Streptophyta</taxon>
        <taxon>Embryophyta</taxon>
        <taxon>Tracheophyta</taxon>
        <taxon>Spermatophyta</taxon>
        <taxon>Magnoliopsida</taxon>
        <taxon>eudicotyledons</taxon>
        <taxon>Gunneridae</taxon>
        <taxon>Pentapetalae</taxon>
        <taxon>rosids</taxon>
        <taxon>fabids</taxon>
        <taxon>Malpighiales</taxon>
        <taxon>Rhizophoraceae</taxon>
        <taxon>Rhizophora</taxon>
    </lineage>
</organism>
<dbReference type="AlphaFoldDB" id="A0A2P2IZ68"/>
<reference evidence="1" key="1">
    <citation type="submission" date="2018-02" db="EMBL/GenBank/DDBJ databases">
        <title>Rhizophora mucronata_Transcriptome.</title>
        <authorList>
            <person name="Meera S.P."/>
            <person name="Sreeshan A."/>
            <person name="Augustine A."/>
        </authorList>
    </citation>
    <scope>NUCLEOTIDE SEQUENCE</scope>
    <source>
        <tissue evidence="1">Leaf</tissue>
    </source>
</reference>
<evidence type="ECO:0000313" key="1">
    <source>
        <dbReference type="EMBL" id="MBW86529.1"/>
    </source>
</evidence>
<protein>
    <submittedName>
        <fullName evidence="1">Uncharacterized protein</fullName>
    </submittedName>
</protein>
<dbReference type="EMBL" id="GGEC01006046">
    <property type="protein sequence ID" value="MBW86529.1"/>
    <property type="molecule type" value="Transcribed_RNA"/>
</dbReference>
<proteinExistence type="predicted"/>
<name>A0A2P2IZ68_RHIMU</name>
<accession>A0A2P2IZ68</accession>